<reference evidence="1" key="1">
    <citation type="journal article" date="2014" name="BMC Genomics">
        <title>Metasecretome-selective phage display approach for mining the functional potential of a rumen microbial community.</title>
        <authorList>
            <person name="Ciric M."/>
            <person name="Moon C.D."/>
            <person name="Leahy S.C."/>
            <person name="Creevey C.J."/>
            <person name="Altermann E."/>
            <person name="Attwood G.T."/>
            <person name="Rakonjac J."/>
            <person name="Gagic D."/>
        </authorList>
    </citation>
    <scope>NUCLEOTIDE SEQUENCE</scope>
</reference>
<evidence type="ECO:0000313" key="1">
    <source>
        <dbReference type="EMBL" id="AIE47660.1"/>
    </source>
</evidence>
<dbReference type="EMBL" id="KF790749">
    <property type="protein sequence ID" value="AIE47660.1"/>
    <property type="molecule type" value="Genomic_DNA"/>
</dbReference>
<protein>
    <submittedName>
        <fullName evidence="1">Uncharacterized protein</fullName>
    </submittedName>
</protein>
<sequence>MNTTYEHTKRLAQQTITTLRLTIALLLMLVLGSTSVWGQDYSGVYYIGTAGYKANTPTNNYYLCPTEGWIFYKPDNKWSDDGTTYPNPFLTTYKCKTNDYHNGNPNDAIWIIEK</sequence>
<dbReference type="AlphaFoldDB" id="A0A068LR21"/>
<feature type="non-terminal residue" evidence="1">
    <location>
        <position position="114"/>
    </location>
</feature>
<name>A0A068LR21_9ZZZZ</name>
<proteinExistence type="predicted"/>
<accession>A0A068LR21</accession>
<organism evidence="1">
    <name type="scientific">uncultured prokaryote</name>
    <dbReference type="NCBI Taxonomy" id="198431"/>
    <lineage>
        <taxon>unclassified sequences</taxon>
        <taxon>environmental samples</taxon>
    </lineage>
</organism>